<protein>
    <recommendedName>
        <fullName evidence="5">protein adenylyltransferase</fullName>
        <ecNumber evidence="5">2.7.7.108</ecNumber>
    </recommendedName>
</protein>
<evidence type="ECO:0000256" key="4">
    <source>
        <dbReference type="ARBA" id="ARBA00022840"/>
    </source>
</evidence>
<dbReference type="Gene3D" id="1.10.3290.10">
    <property type="entry name" value="Fido-like domain"/>
    <property type="match status" value="1"/>
</dbReference>
<dbReference type="EMBL" id="JAIFRO010000001">
    <property type="protein sequence ID" value="MBX4335231.1"/>
    <property type="molecule type" value="Genomic_DNA"/>
</dbReference>
<evidence type="ECO:0000256" key="5">
    <source>
        <dbReference type="ARBA" id="ARBA00034531"/>
    </source>
</evidence>
<accession>A0ABS7I5B7</accession>
<evidence type="ECO:0000256" key="3">
    <source>
        <dbReference type="ARBA" id="ARBA00022741"/>
    </source>
</evidence>
<evidence type="ECO:0000313" key="9">
    <source>
        <dbReference type="EMBL" id="MBX4335231.1"/>
    </source>
</evidence>
<dbReference type="Gene3D" id="2.40.50.140">
    <property type="entry name" value="Nucleic acid-binding proteins"/>
    <property type="match status" value="1"/>
</dbReference>
<dbReference type="Pfam" id="PF02661">
    <property type="entry name" value="Fic"/>
    <property type="match status" value="1"/>
</dbReference>
<name>A0ABS7I5B7_9HYPH</name>
<dbReference type="PROSITE" id="PS51459">
    <property type="entry name" value="FIDO"/>
    <property type="match status" value="1"/>
</dbReference>
<keyword evidence="10" id="KW-1185">Reference proteome</keyword>
<sequence>MQEPQTAANPFTTVLQSHPQGFVSKKIHGLKGLKNLFERHSHQSAQAMINLHHASLPQQVDSSYLKKLHQEMFQGIFEDAGHTRDERPSSLVESTVSLSSSQTVGWKKSHENNNEVKEGLQSLDQQLTEKNDLKNLQREDFVEEITNVFNTLNRLHPFRKGNQITQRLFCEKLGQAAGHPFSFSLVTEERMTQASTAVGKDQNLQPMLHLFEDITHPQKAQYLKTFMDQMKEKGHDDIQKHPVMVAKEGTSYTGTYHETNSESFMINVQEAYILGNKEHLTPEQRKTVKTGDTFTFTAPTPQELKSTLIPSENLAPLTKNAMAELIAEDARIHTCSQQIQKLSKTVFGNEQALNRKMVEVIQNPSLGYQLANQLEKSPGSFSSLAGFDLCGIKNAKRTAAEESASLLFGAMINLTHAVYETKKDIIKEHKEEQERCSQAIATPSEELQTLLSLPKTSQRAALEASPTLQKELSGFVKQLNQRLSSNEHKAIRHGDHTTLASSLGVSENKAKDITDIVQRAKETHQEVHTKIRTVHQNKTLALAS</sequence>
<keyword evidence="3" id="KW-0547">Nucleotide-binding</keyword>
<evidence type="ECO:0000313" key="10">
    <source>
        <dbReference type="Proteomes" id="UP000746918"/>
    </source>
</evidence>
<dbReference type="Pfam" id="PF18543">
    <property type="entry name" value="ID"/>
    <property type="match status" value="1"/>
</dbReference>
<dbReference type="SUPFAM" id="SSF140931">
    <property type="entry name" value="Fic-like"/>
    <property type="match status" value="1"/>
</dbReference>
<evidence type="ECO:0000256" key="1">
    <source>
        <dbReference type="ARBA" id="ARBA00022679"/>
    </source>
</evidence>
<organism evidence="9 10">
    <name type="scientific">Bartonella raoultii</name>
    <dbReference type="NCBI Taxonomy" id="1457020"/>
    <lineage>
        <taxon>Bacteria</taxon>
        <taxon>Pseudomonadati</taxon>
        <taxon>Pseudomonadota</taxon>
        <taxon>Alphaproteobacteria</taxon>
        <taxon>Hyphomicrobiales</taxon>
        <taxon>Bartonellaceae</taxon>
        <taxon>Bartonella</taxon>
    </lineage>
</organism>
<reference evidence="9 10" key="1">
    <citation type="submission" date="2021-08" db="EMBL/GenBank/DDBJ databases">
        <title>Bartonella raoulti 094 sp. nov.</title>
        <authorList>
            <person name="Zgheib R."/>
            <person name="Hammoud A."/>
        </authorList>
    </citation>
    <scope>NUCLEOTIDE SEQUENCE [LARGE SCALE GENOMIC DNA]</scope>
    <source>
        <strain evidence="9 10">094</strain>
    </source>
</reference>
<comment type="caution">
    <text evidence="9">The sequence shown here is derived from an EMBL/GenBank/DDBJ whole genome shotgun (WGS) entry which is preliminary data.</text>
</comment>
<dbReference type="RefSeq" id="WP_220716537.1">
    <property type="nucleotide sequence ID" value="NZ_JAIFRO010000001.1"/>
</dbReference>
<dbReference type="EC" id="2.7.7.108" evidence="5"/>
<dbReference type="NCBIfam" id="NF033856">
    <property type="entry name" value="T4SS_effec_BID"/>
    <property type="match status" value="1"/>
</dbReference>
<dbReference type="Proteomes" id="UP000746918">
    <property type="component" value="Unassembled WGS sequence"/>
</dbReference>
<dbReference type="InterPro" id="IPR040548">
    <property type="entry name" value="BepA_ID"/>
</dbReference>
<comment type="catalytic activity">
    <reaction evidence="7">
        <text>L-tyrosyl-[protein] + ATP = O-(5'-adenylyl)-L-tyrosyl-[protein] + diphosphate</text>
        <dbReference type="Rhea" id="RHEA:54288"/>
        <dbReference type="Rhea" id="RHEA-COMP:10136"/>
        <dbReference type="Rhea" id="RHEA-COMP:13846"/>
        <dbReference type="ChEBI" id="CHEBI:30616"/>
        <dbReference type="ChEBI" id="CHEBI:33019"/>
        <dbReference type="ChEBI" id="CHEBI:46858"/>
        <dbReference type="ChEBI" id="CHEBI:83624"/>
        <dbReference type="EC" id="2.7.7.108"/>
    </reaction>
</comment>
<dbReference type="InterPro" id="IPR012340">
    <property type="entry name" value="NA-bd_OB-fold"/>
</dbReference>
<evidence type="ECO:0000256" key="6">
    <source>
        <dbReference type="ARBA" id="ARBA00047939"/>
    </source>
</evidence>
<dbReference type="InterPro" id="IPR036597">
    <property type="entry name" value="Fido-like_dom_sf"/>
</dbReference>
<dbReference type="PANTHER" id="PTHR39560">
    <property type="entry name" value="PROTEIN ADENYLYLTRANSFERASE FIC-RELATED"/>
    <property type="match status" value="1"/>
</dbReference>
<keyword evidence="2" id="KW-0548">Nucleotidyltransferase</keyword>
<comment type="catalytic activity">
    <reaction evidence="6">
        <text>L-threonyl-[protein] + ATP = 3-O-(5'-adenylyl)-L-threonyl-[protein] + diphosphate</text>
        <dbReference type="Rhea" id="RHEA:54292"/>
        <dbReference type="Rhea" id="RHEA-COMP:11060"/>
        <dbReference type="Rhea" id="RHEA-COMP:13847"/>
        <dbReference type="ChEBI" id="CHEBI:30013"/>
        <dbReference type="ChEBI" id="CHEBI:30616"/>
        <dbReference type="ChEBI" id="CHEBI:33019"/>
        <dbReference type="ChEBI" id="CHEBI:138113"/>
        <dbReference type="EC" id="2.7.7.108"/>
    </reaction>
</comment>
<evidence type="ECO:0000256" key="2">
    <source>
        <dbReference type="ARBA" id="ARBA00022695"/>
    </source>
</evidence>
<feature type="domain" description="Fido" evidence="8">
    <location>
        <begin position="60"/>
        <end position="213"/>
    </location>
</feature>
<gene>
    <name evidence="9" type="ORF">K3248_01185</name>
</gene>
<keyword evidence="4" id="KW-0067">ATP-binding</keyword>
<dbReference type="PANTHER" id="PTHR39560:SF1">
    <property type="entry name" value="PROTEIN ADENYLYLTRANSFERASE FIC-RELATED"/>
    <property type="match status" value="1"/>
</dbReference>
<evidence type="ECO:0000259" key="8">
    <source>
        <dbReference type="PROSITE" id="PS51459"/>
    </source>
</evidence>
<proteinExistence type="predicted"/>
<keyword evidence="1" id="KW-0808">Transferase</keyword>
<evidence type="ECO:0000256" key="7">
    <source>
        <dbReference type="ARBA" id="ARBA00048696"/>
    </source>
</evidence>
<dbReference type="InterPro" id="IPR003812">
    <property type="entry name" value="Fido"/>
</dbReference>